<reference evidence="9" key="1">
    <citation type="submission" date="2018-05" db="EMBL/GenBank/DDBJ databases">
        <authorList>
            <person name="Lanie J.A."/>
            <person name="Ng W.-L."/>
            <person name="Kazmierczak K.M."/>
            <person name="Andrzejewski T.M."/>
            <person name="Davidsen T.M."/>
            <person name="Wayne K.J."/>
            <person name="Tettelin H."/>
            <person name="Glass J.I."/>
            <person name="Rusch D."/>
            <person name="Podicherti R."/>
            <person name="Tsui H.-C.T."/>
            <person name="Winkler M.E."/>
        </authorList>
    </citation>
    <scope>NUCLEOTIDE SEQUENCE</scope>
</reference>
<dbReference type="PANTHER" id="PTHR19136">
    <property type="entry name" value="MOLYBDENUM COFACTOR GUANYLYLTRANSFERASE"/>
    <property type="match status" value="1"/>
</dbReference>
<evidence type="ECO:0000259" key="8">
    <source>
        <dbReference type="Pfam" id="PF12804"/>
    </source>
</evidence>
<evidence type="ECO:0000256" key="1">
    <source>
        <dbReference type="ARBA" id="ARBA00022490"/>
    </source>
</evidence>
<protein>
    <recommendedName>
        <fullName evidence="8">MobA-like NTP transferase domain-containing protein</fullName>
    </recommendedName>
</protein>
<feature type="non-terminal residue" evidence="9">
    <location>
        <position position="158"/>
    </location>
</feature>
<keyword evidence="5" id="KW-0460">Magnesium</keyword>
<dbReference type="AlphaFoldDB" id="A0A382QM00"/>
<dbReference type="InterPro" id="IPR013482">
    <property type="entry name" value="Molybde_CF_guanTrfase"/>
</dbReference>
<dbReference type="SUPFAM" id="SSF53448">
    <property type="entry name" value="Nucleotide-diphospho-sugar transferases"/>
    <property type="match status" value="1"/>
</dbReference>
<keyword evidence="6" id="KW-0342">GTP-binding</keyword>
<accession>A0A382QM00</accession>
<keyword evidence="7" id="KW-0501">Molybdenum cofactor biosynthesis</keyword>
<dbReference type="GO" id="GO:0006777">
    <property type="term" value="P:Mo-molybdopterin cofactor biosynthetic process"/>
    <property type="evidence" value="ECO:0007669"/>
    <property type="project" value="UniProtKB-KW"/>
</dbReference>
<evidence type="ECO:0000256" key="4">
    <source>
        <dbReference type="ARBA" id="ARBA00022741"/>
    </source>
</evidence>
<organism evidence="9">
    <name type="scientific">marine metagenome</name>
    <dbReference type="NCBI Taxonomy" id="408172"/>
    <lineage>
        <taxon>unclassified sequences</taxon>
        <taxon>metagenomes</taxon>
        <taxon>ecological metagenomes</taxon>
    </lineage>
</organism>
<evidence type="ECO:0000313" key="9">
    <source>
        <dbReference type="EMBL" id="SVC85987.1"/>
    </source>
</evidence>
<dbReference type="GO" id="GO:0016779">
    <property type="term" value="F:nucleotidyltransferase activity"/>
    <property type="evidence" value="ECO:0007669"/>
    <property type="project" value="TreeGrafter"/>
</dbReference>
<dbReference type="InterPro" id="IPR029044">
    <property type="entry name" value="Nucleotide-diphossugar_trans"/>
</dbReference>
<keyword evidence="2" id="KW-0808">Transferase</keyword>
<evidence type="ECO:0000256" key="7">
    <source>
        <dbReference type="ARBA" id="ARBA00023150"/>
    </source>
</evidence>
<keyword evidence="4" id="KW-0547">Nucleotide-binding</keyword>
<evidence type="ECO:0000256" key="6">
    <source>
        <dbReference type="ARBA" id="ARBA00023134"/>
    </source>
</evidence>
<feature type="domain" description="MobA-like NTP transferase" evidence="8">
    <location>
        <begin position="10"/>
        <end position="135"/>
    </location>
</feature>
<dbReference type="Pfam" id="PF12804">
    <property type="entry name" value="NTP_transf_3"/>
    <property type="match status" value="1"/>
</dbReference>
<dbReference type="CDD" id="cd02503">
    <property type="entry name" value="MobA"/>
    <property type="match status" value="1"/>
</dbReference>
<dbReference type="EMBL" id="UINC01115163">
    <property type="protein sequence ID" value="SVC85987.1"/>
    <property type="molecule type" value="Genomic_DNA"/>
</dbReference>
<keyword evidence="3" id="KW-0479">Metal-binding</keyword>
<evidence type="ECO:0000256" key="5">
    <source>
        <dbReference type="ARBA" id="ARBA00022842"/>
    </source>
</evidence>
<proteinExistence type="predicted"/>
<dbReference type="Gene3D" id="3.90.550.10">
    <property type="entry name" value="Spore Coat Polysaccharide Biosynthesis Protein SpsA, Chain A"/>
    <property type="match status" value="1"/>
</dbReference>
<evidence type="ECO:0000256" key="2">
    <source>
        <dbReference type="ARBA" id="ARBA00022679"/>
    </source>
</evidence>
<dbReference type="GO" id="GO:0046872">
    <property type="term" value="F:metal ion binding"/>
    <property type="evidence" value="ECO:0007669"/>
    <property type="project" value="UniProtKB-KW"/>
</dbReference>
<keyword evidence="1" id="KW-0963">Cytoplasm</keyword>
<sequence length="158" mass="17142">MEIPSSQIEACILAGGLSSRMGREKARLKFRGHTLLGHTRGLVDEVGLPCRIIRRDAVPRCGPLGGIITALRTTKLSRVLFLSCDMPFITPKLVQQLLDDKNPNVFVEANDRVGFPFCLAASALAIAEAQHAEGHYSLQIFAGNLESGRVALEGDMTK</sequence>
<dbReference type="PANTHER" id="PTHR19136:SF81">
    <property type="entry name" value="MOLYBDENUM COFACTOR GUANYLYLTRANSFERASE"/>
    <property type="match status" value="1"/>
</dbReference>
<evidence type="ECO:0000256" key="3">
    <source>
        <dbReference type="ARBA" id="ARBA00022723"/>
    </source>
</evidence>
<dbReference type="GO" id="GO:0005525">
    <property type="term" value="F:GTP binding"/>
    <property type="evidence" value="ECO:0007669"/>
    <property type="project" value="UniProtKB-KW"/>
</dbReference>
<gene>
    <name evidence="9" type="ORF">METZ01_LOCUS338841</name>
</gene>
<dbReference type="InterPro" id="IPR025877">
    <property type="entry name" value="MobA-like_NTP_Trfase"/>
</dbReference>
<name>A0A382QM00_9ZZZZ</name>